<dbReference type="PANTHER" id="PTHR46540:SF1">
    <property type="entry name" value="TETRATRICOPEPTIDE REPEAT PROTEIN 12"/>
    <property type="match status" value="1"/>
</dbReference>
<name>A0A183BCX4_9TREM</name>
<dbReference type="OrthoDB" id="2017782at2759"/>
<dbReference type="Gene3D" id="1.25.40.10">
    <property type="entry name" value="Tetratricopeptide repeat domain"/>
    <property type="match status" value="1"/>
</dbReference>
<keyword evidence="2" id="KW-1185">Reference proteome</keyword>
<dbReference type="GO" id="GO:0005813">
    <property type="term" value="C:centrosome"/>
    <property type="evidence" value="ECO:0007669"/>
    <property type="project" value="TreeGrafter"/>
</dbReference>
<dbReference type="InterPro" id="IPR011990">
    <property type="entry name" value="TPR-like_helical_dom_sf"/>
</dbReference>
<protein>
    <submittedName>
        <fullName evidence="3">TPR_REGION domain-containing protein</fullName>
    </submittedName>
</protein>
<sequence>MAAFMAAVEADAAERAQRRAAQRARATKLKDRANTFFKAGDCRRAVELYTQAIELAKDWDILYTNRALVCDPCVMIKMCWHGFV</sequence>
<dbReference type="GO" id="GO:0007288">
    <property type="term" value="P:sperm axoneme assembly"/>
    <property type="evidence" value="ECO:0007669"/>
    <property type="project" value="TreeGrafter"/>
</dbReference>
<reference evidence="1 2" key="2">
    <citation type="submission" date="2018-11" db="EMBL/GenBank/DDBJ databases">
        <authorList>
            <consortium name="Pathogen Informatics"/>
        </authorList>
    </citation>
    <scope>NUCLEOTIDE SEQUENCE [LARGE SCALE GENOMIC DNA]</scope>
    <source>
        <strain evidence="1 2">Egypt</strain>
    </source>
</reference>
<proteinExistence type="predicted"/>
<dbReference type="EMBL" id="UZAN01067276">
    <property type="protein sequence ID" value="VDP94336.1"/>
    <property type="molecule type" value="Genomic_DNA"/>
</dbReference>
<dbReference type="SUPFAM" id="SSF48452">
    <property type="entry name" value="TPR-like"/>
    <property type="match status" value="1"/>
</dbReference>
<evidence type="ECO:0000313" key="1">
    <source>
        <dbReference type="EMBL" id="VDP94336.1"/>
    </source>
</evidence>
<gene>
    <name evidence="1" type="ORF">ECPE_LOCUS17059</name>
</gene>
<dbReference type="WBParaSite" id="ECPE_0001710301-mRNA-1">
    <property type="protein sequence ID" value="ECPE_0001710301-mRNA-1"/>
    <property type="gene ID" value="ECPE_0001710301"/>
</dbReference>
<evidence type="ECO:0000313" key="3">
    <source>
        <dbReference type="WBParaSite" id="ECPE_0001710301-mRNA-1"/>
    </source>
</evidence>
<evidence type="ECO:0000313" key="2">
    <source>
        <dbReference type="Proteomes" id="UP000272942"/>
    </source>
</evidence>
<dbReference type="GO" id="GO:0005737">
    <property type="term" value="C:cytoplasm"/>
    <property type="evidence" value="ECO:0007669"/>
    <property type="project" value="TreeGrafter"/>
</dbReference>
<dbReference type="GO" id="GO:0070286">
    <property type="term" value="P:axonemal dynein complex assembly"/>
    <property type="evidence" value="ECO:0007669"/>
    <property type="project" value="TreeGrafter"/>
</dbReference>
<dbReference type="Proteomes" id="UP000272942">
    <property type="component" value="Unassembled WGS sequence"/>
</dbReference>
<organism evidence="3">
    <name type="scientific">Echinostoma caproni</name>
    <dbReference type="NCBI Taxonomy" id="27848"/>
    <lineage>
        <taxon>Eukaryota</taxon>
        <taxon>Metazoa</taxon>
        <taxon>Spiralia</taxon>
        <taxon>Lophotrochozoa</taxon>
        <taxon>Platyhelminthes</taxon>
        <taxon>Trematoda</taxon>
        <taxon>Digenea</taxon>
        <taxon>Plagiorchiida</taxon>
        <taxon>Echinostomata</taxon>
        <taxon>Echinostomatoidea</taxon>
        <taxon>Echinostomatidae</taxon>
        <taxon>Echinostoma</taxon>
    </lineage>
</organism>
<accession>A0A183BCX4</accession>
<dbReference type="PANTHER" id="PTHR46540">
    <property type="entry name" value="TETRATRICOPEPTIDE REPEAT PROTEIN 12"/>
    <property type="match status" value="1"/>
</dbReference>
<reference evidence="3" key="1">
    <citation type="submission" date="2016-06" db="UniProtKB">
        <authorList>
            <consortium name="WormBaseParasite"/>
        </authorList>
    </citation>
    <scope>IDENTIFICATION</scope>
</reference>
<dbReference type="InterPro" id="IPR043195">
    <property type="entry name" value="TTC12"/>
</dbReference>
<dbReference type="AlphaFoldDB" id="A0A183BCX4"/>